<keyword evidence="1" id="KW-1133">Transmembrane helix</keyword>
<feature type="transmembrane region" description="Helical" evidence="1">
    <location>
        <begin position="62"/>
        <end position="82"/>
    </location>
</feature>
<dbReference type="InterPro" id="IPR036890">
    <property type="entry name" value="HATPase_C_sf"/>
</dbReference>
<feature type="domain" description="Sensor histidine kinase NatK-like C-terminal" evidence="2">
    <location>
        <begin position="326"/>
        <end position="434"/>
    </location>
</feature>
<evidence type="ECO:0000313" key="4">
    <source>
        <dbReference type="Proteomes" id="UP000194577"/>
    </source>
</evidence>
<protein>
    <submittedName>
        <fullName evidence="3">GHKL domain-containing protein</fullName>
    </submittedName>
</protein>
<evidence type="ECO:0000313" key="3">
    <source>
        <dbReference type="EMBL" id="PHP51884.1"/>
    </source>
</evidence>
<feature type="transmembrane region" description="Helical" evidence="1">
    <location>
        <begin position="94"/>
        <end position="112"/>
    </location>
</feature>
<dbReference type="Gene3D" id="3.30.565.10">
    <property type="entry name" value="Histidine kinase-like ATPase, C-terminal domain"/>
    <property type="match status" value="1"/>
</dbReference>
<keyword evidence="4" id="KW-1185">Reference proteome</keyword>
<feature type="transmembrane region" description="Helical" evidence="1">
    <location>
        <begin position="193"/>
        <end position="210"/>
    </location>
</feature>
<gene>
    <name evidence="3" type="ORF">BW737_013825</name>
</gene>
<keyword evidence="1" id="KW-0472">Membrane</keyword>
<proteinExistence type="predicted"/>
<accession>A0ABX4M8V4</accession>
<feature type="transmembrane region" description="Helical" evidence="1">
    <location>
        <begin position="153"/>
        <end position="173"/>
    </location>
</feature>
<keyword evidence="1" id="KW-0812">Transmembrane</keyword>
<dbReference type="InterPro" id="IPR032834">
    <property type="entry name" value="NatK-like_C"/>
</dbReference>
<dbReference type="RefSeq" id="WP_086614441.1">
    <property type="nucleotide sequence ID" value="NZ_MTPX02000075.1"/>
</dbReference>
<sequence>MIQDALPDIPRLWTALAEWGACLLYVLATWRPQDSRRRGVVVMAAALPALGVYQALAERLPISLWLLGMLGAVTAMWGVLHLALNGSLRRSTYLVVRAFVAAELVASLEWQLELFILHDRAGTVWAAPLTIAVDGVALGVVYLLERPRFRTDVVPTVATVAGAAAIAAITFAMSNLSFLSTATPFSGRLGSEVFYIRTLVDLCGFIILYAQREVDLQNRASVELATSEALLRSQYEQYLTSKRAIDIVNRKYHDLRHMIASVRAEPDPTVRLDRLGELEASVRPYEVFVRTGSPVLDVILTDREQACLEADVTMTTIADGAALTFMTAADLATLVGTALDHALEAVARIDDTGDRWIRLDVRTHRGFVLLEVENPAAVAAVETAARKRRSAAGTGAGSRGSGLNAIRAAAQTYGGQVTAGESSQGTFLLRVLLPLPADSPHRDRHL</sequence>
<feature type="transmembrane region" description="Helical" evidence="1">
    <location>
        <begin position="124"/>
        <end position="144"/>
    </location>
</feature>
<feature type="transmembrane region" description="Helical" evidence="1">
    <location>
        <begin position="12"/>
        <end position="28"/>
    </location>
</feature>
<reference evidence="3 4" key="1">
    <citation type="submission" date="2017-10" db="EMBL/GenBank/DDBJ databases">
        <title>Draft genome sequence of cellulolytic Actinomyces sp CtC72 isolated from cattle rumen fluid.</title>
        <authorList>
            <person name="Joshi A.J."/>
            <person name="Vasudevan G."/>
            <person name="Lanjekar V.B."/>
            <person name="Hivarkar S."/>
            <person name="Engineer A."/>
            <person name="Pore S.D."/>
            <person name="Dhakephalkar P.K."/>
            <person name="Dagar S."/>
        </authorList>
    </citation>
    <scope>NUCLEOTIDE SEQUENCE [LARGE SCALE GENOMIC DNA]</scope>
    <source>
        <strain evidence="4">CtC72</strain>
    </source>
</reference>
<name>A0ABX4M8V4_9ACTO</name>
<dbReference type="SUPFAM" id="SSF55874">
    <property type="entry name" value="ATPase domain of HSP90 chaperone/DNA topoisomerase II/histidine kinase"/>
    <property type="match status" value="1"/>
</dbReference>
<dbReference type="Proteomes" id="UP000194577">
    <property type="component" value="Unassembled WGS sequence"/>
</dbReference>
<dbReference type="EMBL" id="MTPX02000075">
    <property type="protein sequence ID" value="PHP51884.1"/>
    <property type="molecule type" value="Genomic_DNA"/>
</dbReference>
<evidence type="ECO:0000259" key="2">
    <source>
        <dbReference type="Pfam" id="PF14501"/>
    </source>
</evidence>
<feature type="transmembrane region" description="Helical" evidence="1">
    <location>
        <begin position="40"/>
        <end position="56"/>
    </location>
</feature>
<evidence type="ECO:0000256" key="1">
    <source>
        <dbReference type="SAM" id="Phobius"/>
    </source>
</evidence>
<comment type="caution">
    <text evidence="3">The sequence shown here is derived from an EMBL/GenBank/DDBJ whole genome shotgun (WGS) entry which is preliminary data.</text>
</comment>
<organism evidence="3 4">
    <name type="scientific">Actinomyces ruminis</name>
    <dbReference type="NCBI Taxonomy" id="1937003"/>
    <lineage>
        <taxon>Bacteria</taxon>
        <taxon>Bacillati</taxon>
        <taxon>Actinomycetota</taxon>
        <taxon>Actinomycetes</taxon>
        <taxon>Actinomycetales</taxon>
        <taxon>Actinomycetaceae</taxon>
        <taxon>Actinomyces</taxon>
    </lineage>
</organism>
<dbReference type="Pfam" id="PF14501">
    <property type="entry name" value="HATPase_c_5"/>
    <property type="match status" value="1"/>
</dbReference>